<accession>A0AAF0QSR2</accession>
<reference evidence="2" key="1">
    <citation type="submission" date="2023-08" db="EMBL/GenBank/DDBJ databases">
        <title>A de novo genome assembly of Solanum verrucosum Schlechtendal, a Mexican diploid species geographically isolated from the other diploid A-genome species in potato relatives.</title>
        <authorList>
            <person name="Hosaka K."/>
        </authorList>
    </citation>
    <scope>NUCLEOTIDE SEQUENCE</scope>
    <source>
        <tissue evidence="2">Young leaves</tissue>
    </source>
</reference>
<name>A0AAF0QSR2_SOLVR</name>
<protein>
    <submittedName>
        <fullName evidence="2">Uncharacterized protein</fullName>
    </submittedName>
</protein>
<dbReference type="AlphaFoldDB" id="A0AAF0QSR2"/>
<evidence type="ECO:0000313" key="2">
    <source>
        <dbReference type="EMBL" id="WMV25279.1"/>
    </source>
</evidence>
<keyword evidence="3" id="KW-1185">Reference proteome</keyword>
<dbReference type="EMBL" id="CP133615">
    <property type="protein sequence ID" value="WMV25279.1"/>
    <property type="molecule type" value="Genomic_DNA"/>
</dbReference>
<gene>
    <name evidence="2" type="ORF">MTR67_018664</name>
</gene>
<dbReference type="Proteomes" id="UP001234989">
    <property type="component" value="Chromosome 4"/>
</dbReference>
<feature type="transmembrane region" description="Helical" evidence="1">
    <location>
        <begin position="68"/>
        <end position="88"/>
    </location>
</feature>
<proteinExistence type="predicted"/>
<keyword evidence="1" id="KW-0472">Membrane</keyword>
<keyword evidence="1" id="KW-0812">Transmembrane</keyword>
<organism evidence="2 3">
    <name type="scientific">Solanum verrucosum</name>
    <dbReference type="NCBI Taxonomy" id="315347"/>
    <lineage>
        <taxon>Eukaryota</taxon>
        <taxon>Viridiplantae</taxon>
        <taxon>Streptophyta</taxon>
        <taxon>Embryophyta</taxon>
        <taxon>Tracheophyta</taxon>
        <taxon>Spermatophyta</taxon>
        <taxon>Magnoliopsida</taxon>
        <taxon>eudicotyledons</taxon>
        <taxon>Gunneridae</taxon>
        <taxon>Pentapetalae</taxon>
        <taxon>asterids</taxon>
        <taxon>lamiids</taxon>
        <taxon>Solanales</taxon>
        <taxon>Solanaceae</taxon>
        <taxon>Solanoideae</taxon>
        <taxon>Solaneae</taxon>
        <taxon>Solanum</taxon>
    </lineage>
</organism>
<evidence type="ECO:0000256" key="1">
    <source>
        <dbReference type="SAM" id="Phobius"/>
    </source>
</evidence>
<evidence type="ECO:0000313" key="3">
    <source>
        <dbReference type="Proteomes" id="UP001234989"/>
    </source>
</evidence>
<sequence>MRSTSVGHQVRDEAQTSALIGTIEGIHGEANGGTHKGPIARVVSVGLNHVVGVLVVKWFRHLLRLHRVYIYGIYIVVVCQGCLYYLSYVRDASADTRPLNSVLVVREFADLFPTNLLSLRPDRNIDFGINLSQVRY</sequence>
<keyword evidence="1" id="KW-1133">Transmembrane helix</keyword>